<sequence length="203" mass="23564">MEKGKRRGNSEYEKEKERKERELEDQYTMRFGNAGGGRGGDGKGLGRGWWERSSEREAGGEGGLDVEGVNVFGRVDPGVGERKMKRIEQADPLAVMGVGLAQKKRADEARRAWKVEKRREIEALIGEERERVRDRDREKERDSKSSSRRHHHSSSSHHHRRHHRNSSPRREDDRTGNKGHRATSHHRSHSRHVRSDLDRLDRD</sequence>
<feature type="compositionally biased region" description="Basic residues" evidence="1">
    <location>
        <begin position="146"/>
        <end position="167"/>
    </location>
</feature>
<evidence type="ECO:0000256" key="1">
    <source>
        <dbReference type="SAM" id="MobiDB-lite"/>
    </source>
</evidence>
<keyword evidence="3" id="KW-1185">Reference proteome</keyword>
<feature type="compositionally biased region" description="Gly residues" evidence="1">
    <location>
        <begin position="33"/>
        <end position="47"/>
    </location>
</feature>
<name>A0A9P4HMC1_9PEZI</name>
<reference evidence="2" key="1">
    <citation type="journal article" date="2020" name="Stud. Mycol.">
        <title>101 Dothideomycetes genomes: a test case for predicting lifestyles and emergence of pathogens.</title>
        <authorList>
            <person name="Haridas S."/>
            <person name="Albert R."/>
            <person name="Binder M."/>
            <person name="Bloem J."/>
            <person name="Labutti K."/>
            <person name="Salamov A."/>
            <person name="Andreopoulos B."/>
            <person name="Baker S."/>
            <person name="Barry K."/>
            <person name="Bills G."/>
            <person name="Bluhm B."/>
            <person name="Cannon C."/>
            <person name="Castanera R."/>
            <person name="Culley D."/>
            <person name="Daum C."/>
            <person name="Ezra D."/>
            <person name="Gonzalez J."/>
            <person name="Henrissat B."/>
            <person name="Kuo A."/>
            <person name="Liang C."/>
            <person name="Lipzen A."/>
            <person name="Lutzoni F."/>
            <person name="Magnuson J."/>
            <person name="Mondo S."/>
            <person name="Nolan M."/>
            <person name="Ohm R."/>
            <person name="Pangilinan J."/>
            <person name="Park H.-J."/>
            <person name="Ramirez L."/>
            <person name="Alfaro M."/>
            <person name="Sun H."/>
            <person name="Tritt A."/>
            <person name="Yoshinaga Y."/>
            <person name="Zwiers L.-H."/>
            <person name="Turgeon B."/>
            <person name="Goodwin S."/>
            <person name="Spatafora J."/>
            <person name="Crous P."/>
            <person name="Grigoriev I."/>
        </authorList>
    </citation>
    <scope>NUCLEOTIDE SEQUENCE</scope>
    <source>
        <strain evidence="2">CBS 121410</strain>
    </source>
</reference>
<dbReference type="Proteomes" id="UP000799776">
    <property type="component" value="Unassembled WGS sequence"/>
</dbReference>
<dbReference type="OrthoDB" id="2159131at2759"/>
<comment type="caution">
    <text evidence="2">The sequence shown here is derived from an EMBL/GenBank/DDBJ whole genome shotgun (WGS) entry which is preliminary data.</text>
</comment>
<organism evidence="2 3">
    <name type="scientific">Saccharata proteae CBS 121410</name>
    <dbReference type="NCBI Taxonomy" id="1314787"/>
    <lineage>
        <taxon>Eukaryota</taxon>
        <taxon>Fungi</taxon>
        <taxon>Dikarya</taxon>
        <taxon>Ascomycota</taxon>
        <taxon>Pezizomycotina</taxon>
        <taxon>Dothideomycetes</taxon>
        <taxon>Dothideomycetes incertae sedis</taxon>
        <taxon>Botryosphaeriales</taxon>
        <taxon>Saccharataceae</taxon>
        <taxon>Saccharata</taxon>
    </lineage>
</organism>
<gene>
    <name evidence="2" type="ORF">K490DRAFT_70030</name>
</gene>
<feature type="compositionally biased region" description="Basic and acidic residues" evidence="1">
    <location>
        <begin position="193"/>
        <end position="203"/>
    </location>
</feature>
<feature type="compositionally biased region" description="Basic residues" evidence="1">
    <location>
        <begin position="177"/>
        <end position="192"/>
    </location>
</feature>
<feature type="compositionally biased region" description="Basic and acidic residues" evidence="1">
    <location>
        <begin position="1"/>
        <end position="24"/>
    </location>
</feature>
<evidence type="ECO:0000313" key="3">
    <source>
        <dbReference type="Proteomes" id="UP000799776"/>
    </source>
</evidence>
<protein>
    <recommendedName>
        <fullName evidence="4">CBF1-interacting co-repressor CIR N-terminal domain-containing protein</fullName>
    </recommendedName>
</protein>
<dbReference type="EMBL" id="ML978827">
    <property type="protein sequence ID" value="KAF2083217.1"/>
    <property type="molecule type" value="Genomic_DNA"/>
</dbReference>
<accession>A0A9P4HMC1</accession>
<feature type="region of interest" description="Disordered" evidence="1">
    <location>
        <begin position="118"/>
        <end position="203"/>
    </location>
</feature>
<feature type="compositionally biased region" description="Basic and acidic residues" evidence="1">
    <location>
        <begin position="49"/>
        <end position="59"/>
    </location>
</feature>
<dbReference type="AlphaFoldDB" id="A0A9P4HMC1"/>
<proteinExistence type="predicted"/>
<feature type="region of interest" description="Disordered" evidence="1">
    <location>
        <begin position="1"/>
        <end position="68"/>
    </location>
</feature>
<evidence type="ECO:0008006" key="4">
    <source>
        <dbReference type="Google" id="ProtNLM"/>
    </source>
</evidence>
<feature type="compositionally biased region" description="Basic and acidic residues" evidence="1">
    <location>
        <begin position="118"/>
        <end position="145"/>
    </location>
</feature>
<evidence type="ECO:0000313" key="2">
    <source>
        <dbReference type="EMBL" id="KAF2083217.1"/>
    </source>
</evidence>